<evidence type="ECO:0000256" key="2">
    <source>
        <dbReference type="SAM" id="Phobius"/>
    </source>
</evidence>
<keyword evidence="2" id="KW-1133">Transmembrane helix</keyword>
<comment type="caution">
    <text evidence="3">The sequence shown here is derived from an EMBL/GenBank/DDBJ whole genome shotgun (WGS) entry which is preliminary data.</text>
</comment>
<evidence type="ECO:0000313" key="3">
    <source>
        <dbReference type="EMBL" id="MFC7138783.1"/>
    </source>
</evidence>
<keyword evidence="2" id="KW-0812">Transmembrane</keyword>
<dbReference type="InterPro" id="IPR058376">
    <property type="entry name" value="DUF8063"/>
</dbReference>
<dbReference type="Pfam" id="PF26259">
    <property type="entry name" value="DUF8063"/>
    <property type="match status" value="1"/>
</dbReference>
<feature type="region of interest" description="Disordered" evidence="1">
    <location>
        <begin position="22"/>
        <end position="97"/>
    </location>
</feature>
<proteinExistence type="predicted"/>
<dbReference type="AlphaFoldDB" id="A0ABD5XUC1"/>
<organism evidence="3 4">
    <name type="scientific">Halosimplex aquaticum</name>
    <dbReference type="NCBI Taxonomy" id="3026162"/>
    <lineage>
        <taxon>Archaea</taxon>
        <taxon>Methanobacteriati</taxon>
        <taxon>Methanobacteriota</taxon>
        <taxon>Stenosarchaea group</taxon>
        <taxon>Halobacteria</taxon>
        <taxon>Halobacteriales</taxon>
        <taxon>Haloarculaceae</taxon>
        <taxon>Halosimplex</taxon>
    </lineage>
</organism>
<feature type="transmembrane region" description="Helical" evidence="2">
    <location>
        <begin position="272"/>
        <end position="291"/>
    </location>
</feature>
<dbReference type="EMBL" id="JBHTAS010000001">
    <property type="protein sequence ID" value="MFC7138783.1"/>
    <property type="molecule type" value="Genomic_DNA"/>
</dbReference>
<dbReference type="Proteomes" id="UP001596432">
    <property type="component" value="Unassembled WGS sequence"/>
</dbReference>
<evidence type="ECO:0000256" key="1">
    <source>
        <dbReference type="SAM" id="MobiDB-lite"/>
    </source>
</evidence>
<protein>
    <submittedName>
        <fullName evidence="3">Uncharacterized protein</fullName>
    </submittedName>
</protein>
<keyword evidence="2" id="KW-0472">Membrane</keyword>
<dbReference type="RefSeq" id="WP_274324393.1">
    <property type="nucleotide sequence ID" value="NZ_CP118158.1"/>
</dbReference>
<gene>
    <name evidence="3" type="ORF">ACFQMA_02890</name>
</gene>
<accession>A0ABD5XUC1</accession>
<keyword evidence="4" id="KW-1185">Reference proteome</keyword>
<sequence>MRFSVLTALTVLALATVATGGVAASPQPTVNSTETTNATATATTTTSAASTTTATPAPATSSSTATPTPTAAPTPTGTPRPSADDVLDDVDPENATVDDVRTVAEWVRSEGSERGGEQADRARRWLANATGGGNISLPNISLGGNGTATATPMPTEPPAPESDGNATRIDSATAIVASEYVPKKGVARVTIRSEIVQNIVFSDGGFLSTGGGKGETRTESFGAGETSTVQIPVTEVNGRAAVVIGTENTPLYGVIVKEGGGGLDIIRELEPLQALLIGVIVAFVWVVIAGWNELRGERGRPEVA</sequence>
<evidence type="ECO:0000313" key="4">
    <source>
        <dbReference type="Proteomes" id="UP001596432"/>
    </source>
</evidence>
<reference evidence="3 4" key="1">
    <citation type="journal article" date="2019" name="Int. J. Syst. Evol. Microbiol.">
        <title>The Global Catalogue of Microorganisms (GCM) 10K type strain sequencing project: providing services to taxonomists for standard genome sequencing and annotation.</title>
        <authorList>
            <consortium name="The Broad Institute Genomics Platform"/>
            <consortium name="The Broad Institute Genome Sequencing Center for Infectious Disease"/>
            <person name="Wu L."/>
            <person name="Ma J."/>
        </authorList>
    </citation>
    <scope>NUCLEOTIDE SEQUENCE [LARGE SCALE GENOMIC DNA]</scope>
    <source>
        <strain evidence="3 4">XZYJT29</strain>
    </source>
</reference>
<dbReference type="GeneID" id="78819024"/>
<feature type="compositionally biased region" description="Low complexity" evidence="1">
    <location>
        <begin position="32"/>
        <end position="69"/>
    </location>
</feature>
<name>A0ABD5XUC1_9EURY</name>